<evidence type="ECO:0000313" key="2">
    <source>
        <dbReference type="Proteomes" id="UP001152798"/>
    </source>
</evidence>
<name>A0A9P0HA77_NEZVI</name>
<organism evidence="1 2">
    <name type="scientific">Nezara viridula</name>
    <name type="common">Southern green stink bug</name>
    <name type="synonym">Cimex viridulus</name>
    <dbReference type="NCBI Taxonomy" id="85310"/>
    <lineage>
        <taxon>Eukaryota</taxon>
        <taxon>Metazoa</taxon>
        <taxon>Ecdysozoa</taxon>
        <taxon>Arthropoda</taxon>
        <taxon>Hexapoda</taxon>
        <taxon>Insecta</taxon>
        <taxon>Pterygota</taxon>
        <taxon>Neoptera</taxon>
        <taxon>Paraneoptera</taxon>
        <taxon>Hemiptera</taxon>
        <taxon>Heteroptera</taxon>
        <taxon>Panheteroptera</taxon>
        <taxon>Pentatomomorpha</taxon>
        <taxon>Pentatomoidea</taxon>
        <taxon>Pentatomidae</taxon>
        <taxon>Pentatominae</taxon>
        <taxon>Nezara</taxon>
    </lineage>
</organism>
<gene>
    <name evidence="1" type="ORF">NEZAVI_LOCUS7934</name>
</gene>
<dbReference type="EMBL" id="OV725080">
    <property type="protein sequence ID" value="CAH1398242.1"/>
    <property type="molecule type" value="Genomic_DNA"/>
</dbReference>
<dbReference type="AlphaFoldDB" id="A0A9P0HA77"/>
<reference evidence="1" key="1">
    <citation type="submission" date="2022-01" db="EMBL/GenBank/DDBJ databases">
        <authorList>
            <person name="King R."/>
        </authorList>
    </citation>
    <scope>NUCLEOTIDE SEQUENCE</scope>
</reference>
<sequence length="122" mass="14286">MVEELRADLEKFNTDIRHFILQNQRFFEETKQKIDSCSTQLNGINQKVQIRNNLINHSKSVKDMRKNMDNYLKQLSEARRILLENIDKSNLSQYNKPSTIDANTLRISLHQGHPITPSFLSS</sequence>
<proteinExistence type="predicted"/>
<evidence type="ECO:0000313" key="1">
    <source>
        <dbReference type="EMBL" id="CAH1398242.1"/>
    </source>
</evidence>
<accession>A0A9P0HA77</accession>
<keyword evidence="2" id="KW-1185">Reference proteome</keyword>
<dbReference type="Proteomes" id="UP001152798">
    <property type="component" value="Chromosome 4"/>
</dbReference>
<protein>
    <submittedName>
        <fullName evidence="1">Uncharacterized protein</fullName>
    </submittedName>
</protein>